<comment type="subcellular location">
    <subcellularLocation>
        <location evidence="1">Membrane</location>
        <topology evidence="1">Multi-pass membrane protein</topology>
    </subcellularLocation>
</comment>
<evidence type="ECO:0000313" key="11">
    <source>
        <dbReference type="EMBL" id="RDX87229.1"/>
    </source>
</evidence>
<feature type="transmembrane region" description="Helical" evidence="9">
    <location>
        <begin position="48"/>
        <end position="64"/>
    </location>
</feature>
<keyword evidence="8 9" id="KW-0472">Membrane</keyword>
<keyword evidence="3" id="KW-0813">Transport</keyword>
<accession>A0A371G9M8</accession>
<gene>
    <name evidence="11" type="primary">PLT6</name>
    <name evidence="11" type="ORF">CR513_31338</name>
</gene>
<dbReference type="GO" id="GO:0015293">
    <property type="term" value="F:symporter activity"/>
    <property type="evidence" value="ECO:0007669"/>
    <property type="project" value="UniProtKB-KW"/>
</dbReference>
<feature type="transmembrane region" description="Helical" evidence="9">
    <location>
        <begin position="371"/>
        <end position="391"/>
    </location>
</feature>
<evidence type="ECO:0000256" key="1">
    <source>
        <dbReference type="ARBA" id="ARBA00004141"/>
    </source>
</evidence>
<dbReference type="InterPro" id="IPR005829">
    <property type="entry name" value="Sugar_transporter_CS"/>
</dbReference>
<reference evidence="11" key="1">
    <citation type="submission" date="2018-05" db="EMBL/GenBank/DDBJ databases">
        <title>Draft genome of Mucuna pruriens seed.</title>
        <authorList>
            <person name="Nnadi N.E."/>
            <person name="Vos R."/>
            <person name="Hasami M.H."/>
            <person name="Devisetty U.K."/>
            <person name="Aguiy J.C."/>
        </authorList>
    </citation>
    <scope>NUCLEOTIDE SEQUENCE [LARGE SCALE GENOMIC DNA]</scope>
    <source>
        <strain evidence="11">JCA_2017</strain>
    </source>
</reference>
<evidence type="ECO:0000259" key="10">
    <source>
        <dbReference type="PROSITE" id="PS50850"/>
    </source>
</evidence>
<dbReference type="STRING" id="157652.A0A371G9M8"/>
<feature type="domain" description="Major facilitator superfamily (MFS) profile" evidence="10">
    <location>
        <begin position="1"/>
        <end position="425"/>
    </location>
</feature>
<feature type="transmembrane region" description="Helical" evidence="9">
    <location>
        <begin position="298"/>
        <end position="321"/>
    </location>
</feature>
<evidence type="ECO:0000313" key="12">
    <source>
        <dbReference type="Proteomes" id="UP000257109"/>
    </source>
</evidence>
<dbReference type="PANTHER" id="PTHR23500">
    <property type="entry name" value="SOLUTE CARRIER FAMILY 2, FACILITATED GLUCOSE TRANSPORTER"/>
    <property type="match status" value="1"/>
</dbReference>
<dbReference type="InterPro" id="IPR020846">
    <property type="entry name" value="MFS_dom"/>
</dbReference>
<feature type="transmembrane region" description="Helical" evidence="9">
    <location>
        <begin position="133"/>
        <end position="153"/>
    </location>
</feature>
<sequence>MTGAVIFIQEDLEISDLQVQLYAGTQHLLALPGSMVAGRTSDYIGRRYTIIIASITFLLGSLLMGYGPSYLILMIGNCISGFGVGFALHRDFTSFFQRPFHLSPRTFHEHRILLAFIANYLFEKLTLRLGWRMMVAVPAVPSLCLIILMLKLVESPRWLVMQGCVGEARKVILLVSNSKEEAEQHLREIKGVVGIDENCTQDVVEVPKKIRSGKGAMKELFYEDSPAMRRILIAAIGVHLFIRIGGSGGILLYSPRVFERTGITDKSKLMLATVGMGISQTVFTFISAFLLDRVGRRILLLISSGGAVVYLLGLGVCMTMVEQYSKEKQLWAISFTIVFTYIFLAFVCIGMGPVTWVYSSEIFSLRLRAQGLGVCVIVNRITNVAVVTSFVSIYKKITIGGSFFMYSGITALAWWFYYSFLPETKGRSLEDMETIFGRNS</sequence>
<dbReference type="Gene3D" id="1.20.1250.20">
    <property type="entry name" value="MFS general substrate transporter like domains"/>
    <property type="match status" value="2"/>
</dbReference>
<dbReference type="PROSITE" id="PS00216">
    <property type="entry name" value="SUGAR_TRANSPORT_1"/>
    <property type="match status" value="2"/>
</dbReference>
<comment type="similarity">
    <text evidence="2">Belongs to the major facilitator superfamily. Sugar transporter (TC 2.A.1.1) family.</text>
</comment>
<dbReference type="InterPro" id="IPR005828">
    <property type="entry name" value="MFS_sugar_transport-like"/>
</dbReference>
<evidence type="ECO:0000256" key="6">
    <source>
        <dbReference type="ARBA" id="ARBA00022847"/>
    </source>
</evidence>
<evidence type="ECO:0000256" key="4">
    <source>
        <dbReference type="ARBA" id="ARBA00022597"/>
    </source>
</evidence>
<dbReference type="EMBL" id="QJKJ01006287">
    <property type="protein sequence ID" value="RDX87229.1"/>
    <property type="molecule type" value="Genomic_DNA"/>
</dbReference>
<dbReference type="PROSITE" id="PS50850">
    <property type="entry name" value="MFS"/>
    <property type="match status" value="1"/>
</dbReference>
<dbReference type="InterPro" id="IPR011701">
    <property type="entry name" value="MFS"/>
</dbReference>
<proteinExistence type="inferred from homology"/>
<dbReference type="Proteomes" id="UP000257109">
    <property type="component" value="Unassembled WGS sequence"/>
</dbReference>
<dbReference type="OrthoDB" id="6339427at2759"/>
<evidence type="ECO:0000256" key="5">
    <source>
        <dbReference type="ARBA" id="ARBA00022692"/>
    </source>
</evidence>
<dbReference type="InterPro" id="IPR045262">
    <property type="entry name" value="STP/PLT_plant"/>
</dbReference>
<dbReference type="InterPro" id="IPR036259">
    <property type="entry name" value="MFS_trans_sf"/>
</dbReference>
<dbReference type="SUPFAM" id="SSF103473">
    <property type="entry name" value="MFS general substrate transporter"/>
    <property type="match status" value="1"/>
</dbReference>
<dbReference type="GO" id="GO:0016020">
    <property type="term" value="C:membrane"/>
    <property type="evidence" value="ECO:0007669"/>
    <property type="project" value="UniProtKB-SubCell"/>
</dbReference>
<dbReference type="InterPro" id="IPR003663">
    <property type="entry name" value="Sugar/inositol_transpt"/>
</dbReference>
<feature type="transmembrane region" description="Helical" evidence="9">
    <location>
        <begin position="397"/>
        <end position="418"/>
    </location>
</feature>
<organism evidence="11 12">
    <name type="scientific">Mucuna pruriens</name>
    <name type="common">Velvet bean</name>
    <name type="synonym">Dolichos pruriens</name>
    <dbReference type="NCBI Taxonomy" id="157652"/>
    <lineage>
        <taxon>Eukaryota</taxon>
        <taxon>Viridiplantae</taxon>
        <taxon>Streptophyta</taxon>
        <taxon>Embryophyta</taxon>
        <taxon>Tracheophyta</taxon>
        <taxon>Spermatophyta</taxon>
        <taxon>Magnoliopsida</taxon>
        <taxon>eudicotyledons</taxon>
        <taxon>Gunneridae</taxon>
        <taxon>Pentapetalae</taxon>
        <taxon>rosids</taxon>
        <taxon>fabids</taxon>
        <taxon>Fabales</taxon>
        <taxon>Fabaceae</taxon>
        <taxon>Papilionoideae</taxon>
        <taxon>50 kb inversion clade</taxon>
        <taxon>NPAAA clade</taxon>
        <taxon>indigoferoid/millettioid clade</taxon>
        <taxon>Phaseoleae</taxon>
        <taxon>Mucuna</taxon>
    </lineage>
</organism>
<feature type="transmembrane region" description="Helical" evidence="9">
    <location>
        <begin position="269"/>
        <end position="291"/>
    </location>
</feature>
<keyword evidence="4" id="KW-0762">Sugar transport</keyword>
<evidence type="ECO:0000256" key="7">
    <source>
        <dbReference type="ARBA" id="ARBA00022989"/>
    </source>
</evidence>
<dbReference type="Pfam" id="PF00083">
    <property type="entry name" value="Sugar_tr"/>
    <property type="match status" value="1"/>
</dbReference>
<evidence type="ECO:0000256" key="8">
    <source>
        <dbReference type="ARBA" id="ARBA00023136"/>
    </source>
</evidence>
<keyword evidence="12" id="KW-1185">Reference proteome</keyword>
<dbReference type="Pfam" id="PF07690">
    <property type="entry name" value="MFS_1"/>
    <property type="match status" value="1"/>
</dbReference>
<keyword evidence="5 9" id="KW-0812">Transmembrane</keyword>
<keyword evidence="7 9" id="KW-1133">Transmembrane helix</keyword>
<feature type="non-terminal residue" evidence="11">
    <location>
        <position position="1"/>
    </location>
</feature>
<dbReference type="PANTHER" id="PTHR23500:SF461">
    <property type="entry name" value="POLYOL_MONOSACCHARIDE TRANSPORTER 1"/>
    <property type="match status" value="1"/>
</dbReference>
<dbReference type="GO" id="GO:0015144">
    <property type="term" value="F:carbohydrate transmembrane transporter activity"/>
    <property type="evidence" value="ECO:0007669"/>
    <property type="project" value="InterPro"/>
</dbReference>
<evidence type="ECO:0000256" key="2">
    <source>
        <dbReference type="ARBA" id="ARBA00010992"/>
    </source>
</evidence>
<protein>
    <submittedName>
        <fullName evidence="11">Polyol transporter 6</fullName>
    </submittedName>
</protein>
<comment type="caution">
    <text evidence="11">The sequence shown here is derived from an EMBL/GenBank/DDBJ whole genome shotgun (WGS) entry which is preliminary data.</text>
</comment>
<dbReference type="AlphaFoldDB" id="A0A371G9M8"/>
<keyword evidence="6" id="KW-0769">Symport</keyword>
<feature type="transmembrane region" description="Helical" evidence="9">
    <location>
        <begin position="333"/>
        <end position="359"/>
    </location>
</feature>
<feature type="transmembrane region" description="Helical" evidence="9">
    <location>
        <begin position="231"/>
        <end position="254"/>
    </location>
</feature>
<dbReference type="FunFam" id="1.20.1250.20:FF:000025">
    <property type="entry name" value="probable polyol transporter 4"/>
    <property type="match status" value="1"/>
</dbReference>
<dbReference type="PRINTS" id="PR00171">
    <property type="entry name" value="SUGRTRNSPORT"/>
</dbReference>
<evidence type="ECO:0000256" key="3">
    <source>
        <dbReference type="ARBA" id="ARBA00022448"/>
    </source>
</evidence>
<name>A0A371G9M8_MUCPR</name>
<evidence type="ECO:0000256" key="9">
    <source>
        <dbReference type="SAM" id="Phobius"/>
    </source>
</evidence>